<evidence type="ECO:0000313" key="2">
    <source>
        <dbReference type="Proteomes" id="UP000652761"/>
    </source>
</evidence>
<comment type="caution">
    <text evidence="1">The sequence shown here is derived from an EMBL/GenBank/DDBJ whole genome shotgun (WGS) entry which is preliminary data.</text>
</comment>
<keyword evidence="2" id="KW-1185">Reference proteome</keyword>
<accession>A0A843VQI4</accession>
<dbReference type="EMBL" id="NMUH01001838">
    <property type="protein sequence ID" value="MQL95810.1"/>
    <property type="molecule type" value="Genomic_DNA"/>
</dbReference>
<proteinExistence type="predicted"/>
<dbReference type="AlphaFoldDB" id="A0A843VQI4"/>
<reference evidence="1" key="1">
    <citation type="submission" date="2017-07" db="EMBL/GenBank/DDBJ databases">
        <title>Taro Niue Genome Assembly and Annotation.</title>
        <authorList>
            <person name="Atibalentja N."/>
            <person name="Keating K."/>
            <person name="Fields C.J."/>
        </authorList>
    </citation>
    <scope>NUCLEOTIDE SEQUENCE</scope>
    <source>
        <strain evidence="1">Niue_2</strain>
        <tissue evidence="1">Leaf</tissue>
    </source>
</reference>
<protein>
    <submittedName>
        <fullName evidence="1">Uncharacterized protein</fullName>
    </submittedName>
</protein>
<organism evidence="1 2">
    <name type="scientific">Colocasia esculenta</name>
    <name type="common">Wild taro</name>
    <name type="synonym">Arum esculentum</name>
    <dbReference type="NCBI Taxonomy" id="4460"/>
    <lineage>
        <taxon>Eukaryota</taxon>
        <taxon>Viridiplantae</taxon>
        <taxon>Streptophyta</taxon>
        <taxon>Embryophyta</taxon>
        <taxon>Tracheophyta</taxon>
        <taxon>Spermatophyta</taxon>
        <taxon>Magnoliopsida</taxon>
        <taxon>Liliopsida</taxon>
        <taxon>Araceae</taxon>
        <taxon>Aroideae</taxon>
        <taxon>Colocasieae</taxon>
        <taxon>Colocasia</taxon>
    </lineage>
</organism>
<dbReference type="Proteomes" id="UP000652761">
    <property type="component" value="Unassembled WGS sequence"/>
</dbReference>
<evidence type="ECO:0000313" key="1">
    <source>
        <dbReference type="EMBL" id="MQL95810.1"/>
    </source>
</evidence>
<gene>
    <name evidence="1" type="ORF">Taro_028482</name>
</gene>
<name>A0A843VQI4_COLES</name>
<sequence length="136" mass="14662">MPSFCGCRWSGLVQTRASGGFQSVSSRYRSSVLGCQSAVVPAYMTSRPCGCSCCCAACMASVVSRRVRVVEARLALDSLAVVFLMWRTLAGKSRCGAPGRLRRILSALLLRLGRCSVCRVASLVERCDTCLWLLSA</sequence>